<proteinExistence type="predicted"/>
<organism evidence="1 2">
    <name type="scientific">Methylophilus luteus</name>
    <dbReference type="NCBI Taxonomy" id="640108"/>
    <lineage>
        <taxon>Bacteria</taxon>
        <taxon>Pseudomonadati</taxon>
        <taxon>Pseudomonadota</taxon>
        <taxon>Betaproteobacteria</taxon>
        <taxon>Nitrosomonadales</taxon>
        <taxon>Methylophilaceae</taxon>
        <taxon>Methylophilus</taxon>
    </lineage>
</organism>
<name>A0ABW3FBE5_9PROT</name>
<accession>A0ABW3FBE5</accession>
<feature type="non-terminal residue" evidence="1">
    <location>
        <position position="1"/>
    </location>
</feature>
<dbReference type="Proteomes" id="UP001597128">
    <property type="component" value="Unassembled WGS sequence"/>
</dbReference>
<gene>
    <name evidence="1" type="ORF">ACFQ1Z_14550</name>
</gene>
<protein>
    <recommendedName>
        <fullName evidence="3">Secreted protein</fullName>
    </recommendedName>
</protein>
<dbReference type="EMBL" id="JBHTKB010000004">
    <property type="protein sequence ID" value="MFD0914778.1"/>
    <property type="molecule type" value="Genomic_DNA"/>
</dbReference>
<evidence type="ECO:0000313" key="1">
    <source>
        <dbReference type="EMBL" id="MFD0914778.1"/>
    </source>
</evidence>
<comment type="caution">
    <text evidence="1">The sequence shown here is derived from an EMBL/GenBank/DDBJ whole genome shotgun (WGS) entry which is preliminary data.</text>
</comment>
<dbReference type="RefSeq" id="WP_379059070.1">
    <property type="nucleotide sequence ID" value="NZ_JBHTKB010000004.1"/>
</dbReference>
<keyword evidence="2" id="KW-1185">Reference proteome</keyword>
<sequence>AMKSVLLYCCLLFAVLVMVDHAAATGLACLLRLLCESSPSFASMIRNPRQAVIDPCGLFRLMAFFMRKIPGS</sequence>
<evidence type="ECO:0008006" key="3">
    <source>
        <dbReference type="Google" id="ProtNLM"/>
    </source>
</evidence>
<evidence type="ECO:0000313" key="2">
    <source>
        <dbReference type="Proteomes" id="UP001597128"/>
    </source>
</evidence>
<reference evidence="2" key="1">
    <citation type="journal article" date="2019" name="Int. J. Syst. Evol. Microbiol.">
        <title>The Global Catalogue of Microorganisms (GCM) 10K type strain sequencing project: providing services to taxonomists for standard genome sequencing and annotation.</title>
        <authorList>
            <consortium name="The Broad Institute Genomics Platform"/>
            <consortium name="The Broad Institute Genome Sequencing Center for Infectious Disease"/>
            <person name="Wu L."/>
            <person name="Ma J."/>
        </authorList>
    </citation>
    <scope>NUCLEOTIDE SEQUENCE [LARGE SCALE GENOMIC DNA]</scope>
    <source>
        <strain evidence="2">CCUG 58412</strain>
    </source>
</reference>